<gene>
    <name evidence="1" type="ORF">HMPREF1316_2246</name>
</gene>
<accession>U2TNG1</accession>
<comment type="caution">
    <text evidence="1">The sequence shown here is derived from an EMBL/GenBank/DDBJ whole genome shotgun (WGS) entry which is preliminary data.</text>
</comment>
<evidence type="ECO:0000313" key="2">
    <source>
        <dbReference type="Proteomes" id="UP000016638"/>
    </source>
</evidence>
<dbReference type="EMBL" id="AWEZ01000056">
    <property type="protein sequence ID" value="ERL07673.1"/>
    <property type="molecule type" value="Genomic_DNA"/>
</dbReference>
<proteinExistence type="predicted"/>
<dbReference type="STRING" id="1125712.HMPREF1316_2246"/>
<sequence>MFLASTSDAMGATNGMRGEIHALSCCRIVTFSSLWRYGEWGL</sequence>
<protein>
    <submittedName>
        <fullName evidence="1">Uncharacterized protein</fullName>
    </submittedName>
</protein>
<evidence type="ECO:0000313" key="1">
    <source>
        <dbReference type="EMBL" id="ERL07673.1"/>
    </source>
</evidence>
<name>U2TNG1_9ACTN</name>
<dbReference type="PATRIC" id="fig|1125712.3.peg.1591"/>
<organism evidence="1 2">
    <name type="scientific">Olsenella profusa F0195</name>
    <dbReference type="NCBI Taxonomy" id="1125712"/>
    <lineage>
        <taxon>Bacteria</taxon>
        <taxon>Bacillati</taxon>
        <taxon>Actinomycetota</taxon>
        <taxon>Coriobacteriia</taxon>
        <taxon>Coriobacteriales</taxon>
        <taxon>Atopobiaceae</taxon>
        <taxon>Olsenella</taxon>
    </lineage>
</organism>
<keyword evidence="2" id="KW-1185">Reference proteome</keyword>
<dbReference type="AlphaFoldDB" id="U2TNG1"/>
<reference evidence="1 2" key="1">
    <citation type="submission" date="2013-08" db="EMBL/GenBank/DDBJ databases">
        <authorList>
            <person name="Durkin A.S."/>
            <person name="Haft D.R."/>
            <person name="McCorrison J."/>
            <person name="Torralba M."/>
            <person name="Gillis M."/>
            <person name="Haft D.H."/>
            <person name="Methe B."/>
            <person name="Sutton G."/>
            <person name="Nelson K.E."/>
        </authorList>
    </citation>
    <scope>NUCLEOTIDE SEQUENCE [LARGE SCALE GENOMIC DNA]</scope>
    <source>
        <strain evidence="1 2">F0195</strain>
    </source>
</reference>
<dbReference type="Proteomes" id="UP000016638">
    <property type="component" value="Unassembled WGS sequence"/>
</dbReference>